<proteinExistence type="predicted"/>
<protein>
    <submittedName>
        <fullName evidence="1">Uncharacterized protein</fullName>
    </submittedName>
</protein>
<dbReference type="EMBL" id="CBSY010000266">
    <property type="protein sequence ID" value="CDH21771.1"/>
    <property type="molecule type" value="Genomic_DNA"/>
</dbReference>
<dbReference type="HOGENOM" id="CLU_3350537_0_0_6"/>
<sequence length="37" mass="4435">MIFNPQLKNNSHTLYMKILATNNYFLIDYSSIDNLKR</sequence>
<gene>
    <name evidence="1" type="ORF">XBKQ1_740012</name>
</gene>
<organism evidence="1 2">
    <name type="scientific">Xenorhabdus bovienii str. kraussei Quebec</name>
    <dbReference type="NCBI Taxonomy" id="1398203"/>
    <lineage>
        <taxon>Bacteria</taxon>
        <taxon>Pseudomonadati</taxon>
        <taxon>Pseudomonadota</taxon>
        <taxon>Gammaproteobacteria</taxon>
        <taxon>Enterobacterales</taxon>
        <taxon>Morganellaceae</taxon>
        <taxon>Xenorhabdus</taxon>
    </lineage>
</organism>
<dbReference type="AlphaFoldDB" id="A0A077PM12"/>
<dbReference type="Proteomes" id="UP000028500">
    <property type="component" value="Unassembled WGS sequence"/>
</dbReference>
<evidence type="ECO:0000313" key="1">
    <source>
        <dbReference type="EMBL" id="CDH21771.1"/>
    </source>
</evidence>
<evidence type="ECO:0000313" key="2">
    <source>
        <dbReference type="Proteomes" id="UP000028500"/>
    </source>
</evidence>
<reference evidence="1" key="1">
    <citation type="submission" date="2013-07" db="EMBL/GenBank/DDBJ databases">
        <title>Sub-species coevolution in mutualistic symbiosis.</title>
        <authorList>
            <person name="Murfin K."/>
            <person name="Klassen J."/>
            <person name="Lee M."/>
            <person name="Forst S."/>
            <person name="Stock P."/>
            <person name="Goodrich-Blair H."/>
        </authorList>
    </citation>
    <scope>NUCLEOTIDE SEQUENCE [LARGE SCALE GENOMIC DNA]</scope>
    <source>
        <strain evidence="1">Kraussei Quebec</strain>
    </source>
</reference>
<comment type="caution">
    <text evidence="1">The sequence shown here is derived from an EMBL/GenBank/DDBJ whole genome shotgun (WGS) entry which is preliminary data.</text>
</comment>
<keyword evidence="2" id="KW-1185">Reference proteome</keyword>
<accession>A0A077PM12</accession>
<name>A0A077PM12_XENBV</name>